<proteinExistence type="predicted"/>
<accession>A0A9W5XZ85</accession>
<protein>
    <recommendedName>
        <fullName evidence="3">HTH tetR-type domain-containing protein</fullName>
    </recommendedName>
</protein>
<dbReference type="InterPro" id="IPR001647">
    <property type="entry name" value="HTH_TetR"/>
</dbReference>
<evidence type="ECO:0000256" key="2">
    <source>
        <dbReference type="PROSITE-ProRule" id="PRU00335"/>
    </source>
</evidence>
<feature type="domain" description="HTH tetR-type" evidence="3">
    <location>
        <begin position="11"/>
        <end position="71"/>
    </location>
</feature>
<dbReference type="EMBL" id="BQXY01000001">
    <property type="protein sequence ID" value="GKU23698.1"/>
    <property type="molecule type" value="Genomic_DNA"/>
</dbReference>
<keyword evidence="5" id="KW-1185">Reference proteome</keyword>
<dbReference type="Gene3D" id="1.10.357.10">
    <property type="entry name" value="Tetracycline Repressor, domain 2"/>
    <property type="match status" value="1"/>
</dbReference>
<name>A0A9W5XZ85_9CLOT</name>
<gene>
    <name evidence="4" type="ORF">CFOLD11_05240</name>
</gene>
<comment type="caution">
    <text evidence="4">The sequence shown here is derived from an EMBL/GenBank/DDBJ whole genome shotgun (WGS) entry which is preliminary data.</text>
</comment>
<dbReference type="InterPro" id="IPR009057">
    <property type="entry name" value="Homeodomain-like_sf"/>
</dbReference>
<dbReference type="Pfam" id="PF00440">
    <property type="entry name" value="TetR_N"/>
    <property type="match status" value="1"/>
</dbReference>
<reference evidence="4" key="1">
    <citation type="journal article" date="2023" name="Int. J. Syst. Evol. Microbiol.">
        <title>&lt;i&gt;Clostridium folliculivorans&lt;/i&gt; sp. nov., isolated from soil samples of an organic paddy in Japan.</title>
        <authorList>
            <person name="Tazawa J."/>
            <person name="Kobayashi H."/>
            <person name="Tanizawa Y."/>
            <person name="Uchino A."/>
            <person name="Tanaka F."/>
            <person name="Urashima Y."/>
            <person name="Miura S."/>
            <person name="Sakamoto M."/>
            <person name="Ohkuma M."/>
            <person name="Tohno M."/>
        </authorList>
    </citation>
    <scope>NUCLEOTIDE SEQUENCE</scope>
    <source>
        <strain evidence="4">D1-1</strain>
    </source>
</reference>
<evidence type="ECO:0000259" key="3">
    <source>
        <dbReference type="PROSITE" id="PS50977"/>
    </source>
</evidence>
<evidence type="ECO:0000313" key="4">
    <source>
        <dbReference type="EMBL" id="GKU23698.1"/>
    </source>
</evidence>
<dbReference type="RefSeq" id="WP_261850754.1">
    <property type="nucleotide sequence ID" value="NZ_BQXY01000001.1"/>
</dbReference>
<dbReference type="PROSITE" id="PS50977">
    <property type="entry name" value="HTH_TETR_2"/>
    <property type="match status" value="1"/>
</dbReference>
<dbReference type="Proteomes" id="UP001057868">
    <property type="component" value="Unassembled WGS sequence"/>
</dbReference>
<keyword evidence="1 2" id="KW-0238">DNA-binding</keyword>
<organism evidence="4 5">
    <name type="scientific">Clostridium folliculivorans</name>
    <dbReference type="NCBI Taxonomy" id="2886038"/>
    <lineage>
        <taxon>Bacteria</taxon>
        <taxon>Bacillati</taxon>
        <taxon>Bacillota</taxon>
        <taxon>Clostridia</taxon>
        <taxon>Eubacteriales</taxon>
        <taxon>Clostridiaceae</taxon>
        <taxon>Clostridium</taxon>
    </lineage>
</organism>
<dbReference type="InterPro" id="IPR050624">
    <property type="entry name" value="HTH-type_Tx_Regulator"/>
</dbReference>
<sequence>MPKQLFFSLSSEKQNKIKDSALAEFSENQFHEASINQIIKIAGISRGSFYQYFEDKEDLYFYLIKDFLESKLSEFSKSYVKGEYNNVFTVYRQIFLSMLSTISDEKYQPFFKNMFLSLNYDLEKKLREIVEKMQEAILSNTFKKAMINIGDELPYLKELLQIIRLISNDLFTRKVIENLDNKQIIEIYDMRMELLRSVREIKQMKLMGDLK</sequence>
<evidence type="ECO:0000256" key="1">
    <source>
        <dbReference type="ARBA" id="ARBA00023125"/>
    </source>
</evidence>
<dbReference type="SUPFAM" id="SSF46689">
    <property type="entry name" value="Homeodomain-like"/>
    <property type="match status" value="1"/>
</dbReference>
<dbReference type="PANTHER" id="PTHR43479">
    <property type="entry name" value="ACREF/ENVCD OPERON REPRESSOR-RELATED"/>
    <property type="match status" value="1"/>
</dbReference>
<dbReference type="PANTHER" id="PTHR43479:SF11">
    <property type="entry name" value="ACREF_ENVCD OPERON REPRESSOR-RELATED"/>
    <property type="match status" value="1"/>
</dbReference>
<dbReference type="AlphaFoldDB" id="A0A9W5XZ85"/>
<dbReference type="PRINTS" id="PR00455">
    <property type="entry name" value="HTHTETR"/>
</dbReference>
<dbReference type="Pfam" id="PF17924">
    <property type="entry name" value="TetR_C_19"/>
    <property type="match status" value="1"/>
</dbReference>
<dbReference type="GO" id="GO:0003677">
    <property type="term" value="F:DNA binding"/>
    <property type="evidence" value="ECO:0007669"/>
    <property type="project" value="UniProtKB-UniRule"/>
</dbReference>
<feature type="DNA-binding region" description="H-T-H motif" evidence="2">
    <location>
        <begin position="34"/>
        <end position="53"/>
    </location>
</feature>
<evidence type="ECO:0000313" key="5">
    <source>
        <dbReference type="Proteomes" id="UP001057868"/>
    </source>
</evidence>